<evidence type="ECO:0000313" key="2">
    <source>
        <dbReference type="EMBL" id="EFU31076.1"/>
    </source>
</evidence>
<comment type="caution">
    <text evidence="2">The sequence shown here is derived from an EMBL/GenBank/DDBJ whole genome shotgun (WGS) entry which is preliminary data.</text>
</comment>
<gene>
    <name evidence="2" type="ORF">HMPREF6485_0792</name>
</gene>
<dbReference type="HOGENOM" id="CLU_3255708_0_0_10"/>
<accession>E6K5F0</accession>
<keyword evidence="1" id="KW-1133">Transmembrane helix</keyword>
<sequence>MAACFMADRVSFVRFFPVTFGFSSFSCYLCMSKGSTQVFPFF</sequence>
<keyword evidence="3" id="KW-1185">Reference proteome</keyword>
<keyword evidence="1" id="KW-0472">Membrane</keyword>
<dbReference type="EMBL" id="AEPD01000017">
    <property type="protein sequence ID" value="EFU31076.1"/>
    <property type="molecule type" value="Genomic_DNA"/>
</dbReference>
<protein>
    <submittedName>
        <fullName evidence="2">Uncharacterized protein</fullName>
    </submittedName>
</protein>
<evidence type="ECO:0000313" key="3">
    <source>
        <dbReference type="Proteomes" id="UP000003112"/>
    </source>
</evidence>
<feature type="transmembrane region" description="Helical" evidence="1">
    <location>
        <begin position="12"/>
        <end position="31"/>
    </location>
</feature>
<proteinExistence type="predicted"/>
<keyword evidence="1" id="KW-0812">Transmembrane</keyword>
<organism evidence="2 3">
    <name type="scientific">Segatella buccae ATCC 33574</name>
    <dbReference type="NCBI Taxonomy" id="873513"/>
    <lineage>
        <taxon>Bacteria</taxon>
        <taxon>Pseudomonadati</taxon>
        <taxon>Bacteroidota</taxon>
        <taxon>Bacteroidia</taxon>
        <taxon>Bacteroidales</taxon>
        <taxon>Prevotellaceae</taxon>
        <taxon>Segatella</taxon>
    </lineage>
</organism>
<dbReference type="AlphaFoldDB" id="E6K5F0"/>
<reference evidence="2 3" key="1">
    <citation type="submission" date="2010-10" db="EMBL/GenBank/DDBJ databases">
        <authorList>
            <person name="Muzny D."/>
            <person name="Qin X."/>
            <person name="Deng J."/>
            <person name="Jiang H."/>
            <person name="Liu Y."/>
            <person name="Qu J."/>
            <person name="Song X.-Z."/>
            <person name="Zhang L."/>
            <person name="Thornton R."/>
            <person name="Coyle M."/>
            <person name="Francisco L."/>
            <person name="Jackson L."/>
            <person name="Javaid M."/>
            <person name="Korchina V."/>
            <person name="Kovar C."/>
            <person name="Mata R."/>
            <person name="Mathew T."/>
            <person name="Ngo R."/>
            <person name="Nguyen L."/>
            <person name="Nguyen N."/>
            <person name="Okwuonu G."/>
            <person name="Ongeri F."/>
            <person name="Pham C."/>
            <person name="Simmons D."/>
            <person name="Wilczek-Boney K."/>
            <person name="Hale W."/>
            <person name="Jakkamsetti A."/>
            <person name="Pham P."/>
            <person name="Ruth R."/>
            <person name="San Lucas F."/>
            <person name="Warren J."/>
            <person name="Zhang J."/>
            <person name="Zhao Z."/>
            <person name="Zhou C."/>
            <person name="Zhu D."/>
            <person name="Lee S."/>
            <person name="Bess C."/>
            <person name="Blankenburg K."/>
            <person name="Forbes L."/>
            <person name="Fu Q."/>
            <person name="Gubbala S."/>
            <person name="Hirani K."/>
            <person name="Jayaseelan J.C."/>
            <person name="Lara F."/>
            <person name="Munidasa M."/>
            <person name="Palculict T."/>
            <person name="Patil S."/>
            <person name="Pu L.-L."/>
            <person name="Saada N."/>
            <person name="Tang L."/>
            <person name="Weissenberger G."/>
            <person name="Zhu Y."/>
            <person name="Hemphill L."/>
            <person name="Shang Y."/>
            <person name="Youmans B."/>
            <person name="Ayvaz T."/>
            <person name="Ross M."/>
            <person name="Santibanez J."/>
            <person name="Aqrawi P."/>
            <person name="Gross S."/>
            <person name="Joshi V."/>
            <person name="Fowler G."/>
            <person name="Nazareth L."/>
            <person name="Reid J."/>
            <person name="Worley K."/>
            <person name="Petrosino J."/>
            <person name="Highlander S."/>
            <person name="Gibbs R."/>
        </authorList>
    </citation>
    <scope>NUCLEOTIDE SEQUENCE [LARGE SCALE GENOMIC DNA]</scope>
    <source>
        <strain evidence="2 3">ATCC 33574</strain>
    </source>
</reference>
<name>E6K5F0_9BACT</name>
<evidence type="ECO:0000256" key="1">
    <source>
        <dbReference type="SAM" id="Phobius"/>
    </source>
</evidence>
<dbReference type="Proteomes" id="UP000003112">
    <property type="component" value="Unassembled WGS sequence"/>
</dbReference>